<dbReference type="PROSITE" id="PS50088">
    <property type="entry name" value="ANK_REPEAT"/>
    <property type="match status" value="1"/>
</dbReference>
<evidence type="ECO:0000256" key="2">
    <source>
        <dbReference type="PROSITE-ProRule" id="PRU00023"/>
    </source>
</evidence>
<organism evidence="4">
    <name type="scientific">Guillardia theta</name>
    <name type="common">Cryptophyte</name>
    <name type="synonym">Cryptomonas phi</name>
    <dbReference type="NCBI Taxonomy" id="55529"/>
    <lineage>
        <taxon>Eukaryota</taxon>
        <taxon>Cryptophyceae</taxon>
        <taxon>Pyrenomonadales</taxon>
        <taxon>Geminigeraceae</taxon>
        <taxon>Guillardia</taxon>
    </lineage>
</organism>
<dbReference type="PANTHER" id="PTHR24119:SF0">
    <property type="entry name" value="ACYL-COA-BINDING DOMAIN-CONTAINING PROTEIN 6"/>
    <property type="match status" value="1"/>
</dbReference>
<dbReference type="SUPFAM" id="SSF48403">
    <property type="entry name" value="Ankyrin repeat"/>
    <property type="match status" value="1"/>
</dbReference>
<dbReference type="Pfam" id="PF12796">
    <property type="entry name" value="Ank_2"/>
    <property type="match status" value="1"/>
</dbReference>
<feature type="region of interest" description="Disordered" evidence="3">
    <location>
        <begin position="60"/>
        <end position="83"/>
    </location>
</feature>
<dbReference type="SMART" id="SM00248">
    <property type="entry name" value="ANK"/>
    <property type="match status" value="2"/>
</dbReference>
<dbReference type="GO" id="GO:0000062">
    <property type="term" value="F:fatty-acyl-CoA binding"/>
    <property type="evidence" value="ECO:0007669"/>
    <property type="project" value="TreeGrafter"/>
</dbReference>
<dbReference type="AlphaFoldDB" id="A0A7S4PQU4"/>
<feature type="region of interest" description="Disordered" evidence="3">
    <location>
        <begin position="1"/>
        <end position="45"/>
    </location>
</feature>
<gene>
    <name evidence="4" type="ORF">GTHE00462_LOCUS40810</name>
</gene>
<evidence type="ECO:0000256" key="1">
    <source>
        <dbReference type="ARBA" id="ARBA00023121"/>
    </source>
</evidence>
<name>A0A7S4PQU4_GUITH</name>
<keyword evidence="1" id="KW-0446">Lipid-binding</keyword>
<accession>A0A7S4PQU4</accession>
<reference evidence="4" key="1">
    <citation type="submission" date="2021-01" db="EMBL/GenBank/DDBJ databases">
        <authorList>
            <person name="Corre E."/>
            <person name="Pelletier E."/>
            <person name="Niang G."/>
            <person name="Scheremetjew M."/>
            <person name="Finn R."/>
            <person name="Kale V."/>
            <person name="Holt S."/>
            <person name="Cochrane G."/>
            <person name="Meng A."/>
            <person name="Brown T."/>
            <person name="Cohen L."/>
        </authorList>
    </citation>
    <scope>NUCLEOTIDE SEQUENCE</scope>
    <source>
        <strain evidence="4">CCMP 2712</strain>
    </source>
</reference>
<dbReference type="PROSITE" id="PS50297">
    <property type="entry name" value="ANK_REP_REGION"/>
    <property type="match status" value="1"/>
</dbReference>
<proteinExistence type="predicted"/>
<dbReference type="PANTHER" id="PTHR24119">
    <property type="entry name" value="ACYL-COA-BINDING DOMAIN-CONTAINING PROTEIN 6"/>
    <property type="match status" value="1"/>
</dbReference>
<dbReference type="EMBL" id="HBKN01052275">
    <property type="protein sequence ID" value="CAE2343041.1"/>
    <property type="molecule type" value="Transcribed_RNA"/>
</dbReference>
<protein>
    <submittedName>
        <fullName evidence="4">Uncharacterized protein</fullName>
    </submittedName>
</protein>
<dbReference type="Gene3D" id="1.25.40.20">
    <property type="entry name" value="Ankyrin repeat-containing domain"/>
    <property type="match status" value="1"/>
</dbReference>
<keyword evidence="2" id="KW-0040">ANK repeat</keyword>
<evidence type="ECO:0000256" key="3">
    <source>
        <dbReference type="SAM" id="MobiDB-lite"/>
    </source>
</evidence>
<dbReference type="InterPro" id="IPR036770">
    <property type="entry name" value="Ankyrin_rpt-contain_sf"/>
</dbReference>
<feature type="repeat" description="ANK" evidence="2">
    <location>
        <begin position="138"/>
        <end position="170"/>
    </location>
</feature>
<evidence type="ECO:0000313" key="4">
    <source>
        <dbReference type="EMBL" id="CAE2343041.1"/>
    </source>
</evidence>
<sequence>MGDESESFLSARGGVSDSDGDEKNDGRQVDNNYNSDEHSDNEAFLSAREVDSDWYAEHRGGVSSPQVIDTHRSTRSDQFWTPRDDGPLPTLELYEDSFKPCLMPKEFEKIFSKTRHGRHREVEEMFEEGAPVDGQDPYGNTVLHTACQNGNKRIVKICLRRGANTNAQNIRGHTPLHFCFAYGYEELGDYLIAKADADPEIRNHYGLTCREGLGLKTPLPQAR</sequence>
<dbReference type="InterPro" id="IPR002110">
    <property type="entry name" value="Ankyrin_rpt"/>
</dbReference>